<proteinExistence type="predicted"/>
<accession>A0AAE9AA62</accession>
<organism evidence="2 3">
    <name type="scientific">Caenorhabditis briggsae</name>
    <dbReference type="NCBI Taxonomy" id="6238"/>
    <lineage>
        <taxon>Eukaryota</taxon>
        <taxon>Metazoa</taxon>
        <taxon>Ecdysozoa</taxon>
        <taxon>Nematoda</taxon>
        <taxon>Chromadorea</taxon>
        <taxon>Rhabditida</taxon>
        <taxon>Rhabditina</taxon>
        <taxon>Rhabditomorpha</taxon>
        <taxon>Rhabditoidea</taxon>
        <taxon>Rhabditidae</taxon>
        <taxon>Peloderinae</taxon>
        <taxon>Caenorhabditis</taxon>
    </lineage>
</organism>
<dbReference type="Proteomes" id="UP000827892">
    <property type="component" value="Chromosome V"/>
</dbReference>
<evidence type="ECO:0000256" key="1">
    <source>
        <dbReference type="SAM" id="MobiDB-lite"/>
    </source>
</evidence>
<evidence type="ECO:0000313" key="3">
    <source>
        <dbReference type="Proteomes" id="UP000827892"/>
    </source>
</evidence>
<dbReference type="AlphaFoldDB" id="A0AAE9AA62"/>
<protein>
    <submittedName>
        <fullName evidence="2">Uncharacterized protein</fullName>
    </submittedName>
</protein>
<dbReference type="EMBL" id="CP090895">
    <property type="protein sequence ID" value="ULT91726.1"/>
    <property type="molecule type" value="Genomic_DNA"/>
</dbReference>
<evidence type="ECO:0000313" key="2">
    <source>
        <dbReference type="EMBL" id="ULT91726.1"/>
    </source>
</evidence>
<sequence length="366" mass="42053">MSDNKTLCADSLVNSVLPSESGYSDNEELKNADRRTFETLVDVISLATETTRAVSADVGAREQDDNEWLMELMLNIRRITMMRMLLRAMGADSDLLQRIHEQEDDDDEACDADRLHLQNSESIVEFQSSQWIKRYTCEFRTSDRSLDKFEKNLELIMSVQKEQPKMQVKENEYEEENTNSPSSILESPIPDSLLSLKEKIIGPPKTRKVQKSVFEPSAVDLDELYPPTCKFVVSCCKSCHGFRAGLGVLRTDEYKCPNCKHASEGLMAFATLEEGIWFKNYLILMDLYQKLQSRLQMAILDEGSFKSHFIGVCSGFYRNWLRSVDMVPVPEICGFTNHLLITQDWNFQPNMKEWVMCEPSTEMPKL</sequence>
<feature type="region of interest" description="Disordered" evidence="1">
    <location>
        <begin position="165"/>
        <end position="188"/>
    </location>
</feature>
<reference evidence="2 3" key="1">
    <citation type="submission" date="2022-02" db="EMBL/GenBank/DDBJ databases">
        <title>Chromosome-level reference genomes for two strains of Caenorhabditis briggsae: an improved platform for comparative genomics.</title>
        <authorList>
            <person name="Stevens L."/>
            <person name="Andersen E.C."/>
        </authorList>
    </citation>
    <scope>NUCLEOTIDE SEQUENCE [LARGE SCALE GENOMIC DNA]</scope>
    <source>
        <strain evidence="2">QX1410_ONT</strain>
        <tissue evidence="2">Whole-organism</tissue>
    </source>
</reference>
<name>A0AAE9AA62_CAEBR</name>
<gene>
    <name evidence="2" type="ORF">L3Y34_009405</name>
</gene>